<feature type="domain" description="Glycosyltransferase subfamily 4-like N-terminal" evidence="2">
    <location>
        <begin position="27"/>
        <end position="213"/>
    </location>
</feature>
<evidence type="ECO:0000313" key="3">
    <source>
        <dbReference type="EMBL" id="SFK62389.1"/>
    </source>
</evidence>
<dbReference type="Gene3D" id="3.40.50.2000">
    <property type="entry name" value="Glycogen Phosphorylase B"/>
    <property type="match status" value="2"/>
</dbReference>
<dbReference type="GO" id="GO:0016758">
    <property type="term" value="F:hexosyltransferase activity"/>
    <property type="evidence" value="ECO:0007669"/>
    <property type="project" value="TreeGrafter"/>
</dbReference>
<keyword evidence="1" id="KW-0812">Transmembrane</keyword>
<dbReference type="PANTHER" id="PTHR45947:SF3">
    <property type="entry name" value="SULFOQUINOVOSYL TRANSFERASE SQD2"/>
    <property type="match status" value="1"/>
</dbReference>
<feature type="transmembrane region" description="Helical" evidence="1">
    <location>
        <begin position="96"/>
        <end position="115"/>
    </location>
</feature>
<dbReference type="CDD" id="cd03794">
    <property type="entry name" value="GT4_WbuB-like"/>
    <property type="match status" value="1"/>
</dbReference>
<dbReference type="Proteomes" id="UP000198755">
    <property type="component" value="Unassembled WGS sequence"/>
</dbReference>
<proteinExistence type="predicted"/>
<protein>
    <submittedName>
        <fullName evidence="3">Colanic acid biosynthesis glycosyl transferase WcaI</fullName>
    </submittedName>
</protein>
<dbReference type="STRING" id="1612308.SAMN05444581_11284"/>
<accession>A0A1I4B3A6</accession>
<dbReference type="InterPro" id="IPR028098">
    <property type="entry name" value="Glyco_trans_4-like_N"/>
</dbReference>
<evidence type="ECO:0000313" key="4">
    <source>
        <dbReference type="Proteomes" id="UP000198755"/>
    </source>
</evidence>
<evidence type="ECO:0000256" key="1">
    <source>
        <dbReference type="SAM" id="Phobius"/>
    </source>
</evidence>
<organism evidence="3 4">
    <name type="scientific">Methylocapsa palsarum</name>
    <dbReference type="NCBI Taxonomy" id="1612308"/>
    <lineage>
        <taxon>Bacteria</taxon>
        <taxon>Pseudomonadati</taxon>
        <taxon>Pseudomonadota</taxon>
        <taxon>Alphaproteobacteria</taxon>
        <taxon>Hyphomicrobiales</taxon>
        <taxon>Beijerinckiaceae</taxon>
        <taxon>Methylocapsa</taxon>
    </lineage>
</organism>
<dbReference type="AlphaFoldDB" id="A0A1I4B3A6"/>
<dbReference type="EMBL" id="FOSN01000012">
    <property type="protein sequence ID" value="SFK62389.1"/>
    <property type="molecule type" value="Genomic_DNA"/>
</dbReference>
<dbReference type="InterPro" id="IPR050194">
    <property type="entry name" value="Glycosyltransferase_grp1"/>
</dbReference>
<keyword evidence="1" id="KW-1133">Transmembrane helix</keyword>
<reference evidence="3 4" key="1">
    <citation type="submission" date="2016-10" db="EMBL/GenBank/DDBJ databases">
        <authorList>
            <person name="de Groot N.N."/>
        </authorList>
    </citation>
    <scope>NUCLEOTIDE SEQUENCE [LARGE SCALE GENOMIC DNA]</scope>
    <source>
        <strain evidence="3 4">NE2</strain>
    </source>
</reference>
<name>A0A1I4B3A6_9HYPH</name>
<dbReference type="Pfam" id="PF13579">
    <property type="entry name" value="Glyco_trans_4_4"/>
    <property type="match status" value="1"/>
</dbReference>
<sequence length="421" mass="45595">MPKTGESSTPSNKILIYGMNYAPEMIGVGRFTGEIASFLAGLGYQVGVITAPPHYPGWLVEPPFHALLYASEEREGIEIVRCPLAVRSEMRGIWRLIAPLTFAFSSAPVALWWIATRRPRLILCIEPTLAIAPVALLARLTGARTVLHVQDLEVDAAFAVGHLKGGSLMRMITAVESWLLRRFCGVITISDQMRKRLIAKGVEPSRINIVRNWVDLSKIKPIEGDNSFRRELGLSDDDFIVLYAGTIGAKQALGVVLEAARSLANRPNVHFVIAGDGPEKQRLMQDYDGLASVHFLPLQPEERLCELLNLANLHVLPQSSGAADLVLPSKLGGMLASGKPVLVTADAGTELFDVLTGTAILTPAGDSAAMAKEIARLQETGGHPALGNSRSLAAIFEREACLKQFQSYLDPPGSLEHFPIA</sequence>
<dbReference type="PANTHER" id="PTHR45947">
    <property type="entry name" value="SULFOQUINOVOSYL TRANSFERASE SQD2"/>
    <property type="match status" value="1"/>
</dbReference>
<dbReference type="Pfam" id="PF13692">
    <property type="entry name" value="Glyco_trans_1_4"/>
    <property type="match status" value="1"/>
</dbReference>
<dbReference type="SUPFAM" id="SSF53756">
    <property type="entry name" value="UDP-Glycosyltransferase/glycogen phosphorylase"/>
    <property type="match status" value="1"/>
</dbReference>
<dbReference type="NCBIfam" id="NF007640">
    <property type="entry name" value="PRK10307.1"/>
    <property type="match status" value="1"/>
</dbReference>
<dbReference type="RefSeq" id="WP_091684526.1">
    <property type="nucleotide sequence ID" value="NZ_FOSN01000012.1"/>
</dbReference>
<evidence type="ECO:0000259" key="2">
    <source>
        <dbReference type="Pfam" id="PF13579"/>
    </source>
</evidence>
<gene>
    <name evidence="3" type="ORF">SAMN05444581_11284</name>
</gene>
<dbReference type="OrthoDB" id="9787293at2"/>
<keyword evidence="4" id="KW-1185">Reference proteome</keyword>
<keyword evidence="3" id="KW-0808">Transferase</keyword>
<keyword evidence="1" id="KW-0472">Membrane</keyword>